<evidence type="ECO:0000256" key="1">
    <source>
        <dbReference type="SAM" id="MobiDB-lite"/>
    </source>
</evidence>
<gene>
    <name evidence="2" type="ORF">E2C01_070295</name>
</gene>
<organism evidence="2 3">
    <name type="scientific">Portunus trituberculatus</name>
    <name type="common">Swimming crab</name>
    <name type="synonym">Neptunus trituberculatus</name>
    <dbReference type="NCBI Taxonomy" id="210409"/>
    <lineage>
        <taxon>Eukaryota</taxon>
        <taxon>Metazoa</taxon>
        <taxon>Ecdysozoa</taxon>
        <taxon>Arthropoda</taxon>
        <taxon>Crustacea</taxon>
        <taxon>Multicrustacea</taxon>
        <taxon>Malacostraca</taxon>
        <taxon>Eumalacostraca</taxon>
        <taxon>Eucarida</taxon>
        <taxon>Decapoda</taxon>
        <taxon>Pleocyemata</taxon>
        <taxon>Brachyura</taxon>
        <taxon>Eubrachyura</taxon>
        <taxon>Portunoidea</taxon>
        <taxon>Portunidae</taxon>
        <taxon>Portuninae</taxon>
        <taxon>Portunus</taxon>
    </lineage>
</organism>
<comment type="caution">
    <text evidence="2">The sequence shown here is derived from an EMBL/GenBank/DDBJ whole genome shotgun (WGS) entry which is preliminary data.</text>
</comment>
<name>A0A5B7I1Q2_PORTR</name>
<sequence>MSFVPGLVYRLPLKIRYSDQTVVRDEGGAEGEKQGRREREKGRDETGREVRKEGEEERGREMHLVPSIQYSGQPGQSRLSPTCLHLV</sequence>
<dbReference type="AlphaFoldDB" id="A0A5B7I1Q2"/>
<dbReference type="Proteomes" id="UP000324222">
    <property type="component" value="Unassembled WGS sequence"/>
</dbReference>
<accession>A0A5B7I1Q2</accession>
<reference evidence="2 3" key="1">
    <citation type="submission" date="2019-05" db="EMBL/GenBank/DDBJ databases">
        <title>Another draft genome of Portunus trituberculatus and its Hox gene families provides insights of decapod evolution.</title>
        <authorList>
            <person name="Jeong J.-H."/>
            <person name="Song I."/>
            <person name="Kim S."/>
            <person name="Choi T."/>
            <person name="Kim D."/>
            <person name="Ryu S."/>
            <person name="Kim W."/>
        </authorList>
    </citation>
    <scope>NUCLEOTIDE SEQUENCE [LARGE SCALE GENOMIC DNA]</scope>
    <source>
        <tissue evidence="2">Muscle</tissue>
    </source>
</reference>
<feature type="compositionally biased region" description="Basic and acidic residues" evidence="1">
    <location>
        <begin position="24"/>
        <end position="63"/>
    </location>
</feature>
<proteinExistence type="predicted"/>
<keyword evidence="3" id="KW-1185">Reference proteome</keyword>
<protein>
    <submittedName>
        <fullName evidence="2">Uncharacterized protein</fullName>
    </submittedName>
</protein>
<evidence type="ECO:0000313" key="2">
    <source>
        <dbReference type="EMBL" id="MPC75896.1"/>
    </source>
</evidence>
<evidence type="ECO:0000313" key="3">
    <source>
        <dbReference type="Proteomes" id="UP000324222"/>
    </source>
</evidence>
<feature type="region of interest" description="Disordered" evidence="1">
    <location>
        <begin position="24"/>
        <end position="87"/>
    </location>
</feature>
<dbReference type="EMBL" id="VSRR010042108">
    <property type="protein sequence ID" value="MPC75896.1"/>
    <property type="molecule type" value="Genomic_DNA"/>
</dbReference>
<feature type="compositionally biased region" description="Polar residues" evidence="1">
    <location>
        <begin position="68"/>
        <end position="80"/>
    </location>
</feature>